<dbReference type="OrthoDB" id="780166at2759"/>
<protein>
    <recommendedName>
        <fullName evidence="3">Protein LAZY 1</fullName>
    </recommendedName>
</protein>
<keyword evidence="2" id="KW-1185">Reference proteome</keyword>
<reference evidence="1" key="1">
    <citation type="submission" date="2016-11" db="EMBL/GenBank/DDBJ databases">
        <title>The genome of Nicotiana attenuata.</title>
        <authorList>
            <person name="Xu S."/>
            <person name="Brockmoeller T."/>
            <person name="Gaquerel E."/>
            <person name="Navarro A."/>
            <person name="Kuhl H."/>
            <person name="Gase K."/>
            <person name="Ling Z."/>
            <person name="Zhou W."/>
            <person name="Kreitzer C."/>
            <person name="Stanke M."/>
            <person name="Tang H."/>
            <person name="Lyons E."/>
            <person name="Pandey P."/>
            <person name="Pandey S.P."/>
            <person name="Timmermann B."/>
            <person name="Baldwin I.T."/>
        </authorList>
    </citation>
    <scope>NUCLEOTIDE SEQUENCE [LARGE SCALE GENOMIC DNA]</scope>
    <source>
        <strain evidence="1">UT</strain>
    </source>
</reference>
<proteinExistence type="predicted"/>
<dbReference type="Gramene" id="OIT29320">
    <property type="protein sequence ID" value="OIT29320"/>
    <property type="gene ID" value="A4A49_32766"/>
</dbReference>
<dbReference type="KEGG" id="nau:109211507"/>
<accession>A0A314KJB0</accession>
<dbReference type="STRING" id="49451.A0A314KJB0"/>
<comment type="caution">
    <text evidence="1">The sequence shown here is derived from an EMBL/GenBank/DDBJ whole genome shotgun (WGS) entry which is preliminary data.</text>
</comment>
<organism evidence="1 2">
    <name type="scientific">Nicotiana attenuata</name>
    <name type="common">Coyote tobacco</name>
    <dbReference type="NCBI Taxonomy" id="49451"/>
    <lineage>
        <taxon>Eukaryota</taxon>
        <taxon>Viridiplantae</taxon>
        <taxon>Streptophyta</taxon>
        <taxon>Embryophyta</taxon>
        <taxon>Tracheophyta</taxon>
        <taxon>Spermatophyta</taxon>
        <taxon>Magnoliopsida</taxon>
        <taxon>eudicotyledons</taxon>
        <taxon>Gunneridae</taxon>
        <taxon>Pentapetalae</taxon>
        <taxon>asterids</taxon>
        <taxon>lamiids</taxon>
        <taxon>Solanales</taxon>
        <taxon>Solanaceae</taxon>
        <taxon>Nicotianoideae</taxon>
        <taxon>Nicotianeae</taxon>
        <taxon>Nicotiana</taxon>
    </lineage>
</organism>
<dbReference type="Proteomes" id="UP000187609">
    <property type="component" value="Unassembled WGS sequence"/>
</dbReference>
<evidence type="ECO:0008006" key="3">
    <source>
        <dbReference type="Google" id="ProtNLM"/>
    </source>
</evidence>
<gene>
    <name evidence="1" type="ORF">A4A49_32766</name>
</gene>
<evidence type="ECO:0000313" key="2">
    <source>
        <dbReference type="Proteomes" id="UP000187609"/>
    </source>
</evidence>
<evidence type="ECO:0000313" key="1">
    <source>
        <dbReference type="EMBL" id="OIT29320.1"/>
    </source>
</evidence>
<dbReference type="AlphaFoldDB" id="A0A314KJB0"/>
<dbReference type="PANTHER" id="PTHR34959:SF7">
    <property type="entry name" value="PROTEIN LAZY 1-LIKE"/>
    <property type="match status" value="1"/>
</dbReference>
<dbReference type="GO" id="GO:2000012">
    <property type="term" value="P:regulation of auxin polar transport"/>
    <property type="evidence" value="ECO:0007669"/>
    <property type="project" value="InterPro"/>
</dbReference>
<dbReference type="GO" id="GO:0009630">
    <property type="term" value="P:gravitropism"/>
    <property type="evidence" value="ECO:0007669"/>
    <property type="project" value="InterPro"/>
</dbReference>
<dbReference type="InterPro" id="IPR038928">
    <property type="entry name" value="LAZY1"/>
</dbReference>
<sequence>MKLLGWMHSKLKQKGNEPANNTIIAENSITSFSVYKEVKSNGAEMEPFDELFPGFLAIGTLGNYQTTNTDPPTPTFPMPFDHGETDITEKELKFINDELEKYLEEKVNKVAYESSESIITLSENHIETGATECYRNMEEYPLQKYLLGSSIELPEIEAEVQQQKGFIEELFTPKNIVQEGHVGNHDGKVKKQAKRKHAVDFMKKMLQNLQCKSKGSTTEHSKGNVNGSVSSKRKLPQVLKMFKRKVHPEGLMNENIPQDNETSNISCKTNNLGANSEVNKKNSPAAAPKKELNALTVNREHWIKTDSDYLVLEL</sequence>
<dbReference type="PANTHER" id="PTHR34959">
    <property type="entry name" value="PROTEIN LAZY 1"/>
    <property type="match status" value="1"/>
</dbReference>
<name>A0A314KJB0_NICAT</name>
<dbReference type="EMBL" id="MJEQ01001812">
    <property type="protein sequence ID" value="OIT29320.1"/>
    <property type="molecule type" value="Genomic_DNA"/>
</dbReference>